<protein>
    <submittedName>
        <fullName evidence="1">Uncharacterized protein</fullName>
    </submittedName>
</protein>
<proteinExistence type="predicted"/>
<organism evidence="1 2">
    <name type="scientific">Entamoeba invadens IP1</name>
    <dbReference type="NCBI Taxonomy" id="370355"/>
    <lineage>
        <taxon>Eukaryota</taxon>
        <taxon>Amoebozoa</taxon>
        <taxon>Evosea</taxon>
        <taxon>Archamoebae</taxon>
        <taxon>Mastigamoebida</taxon>
        <taxon>Entamoebidae</taxon>
        <taxon>Entamoeba</taxon>
    </lineage>
</organism>
<dbReference type="SUPFAM" id="SSF57184">
    <property type="entry name" value="Growth factor receptor domain"/>
    <property type="match status" value="1"/>
</dbReference>
<dbReference type="KEGG" id="eiv:EIN_066950"/>
<dbReference type="PANTHER" id="PTHR45756:SF1">
    <property type="entry name" value="PROTEIN KINASE DOMAIN CONTAINING PROTEIN"/>
    <property type="match status" value="1"/>
</dbReference>
<dbReference type="VEuPathDB" id="AmoebaDB:EIN_066950"/>
<dbReference type="EMBL" id="KB206462">
    <property type="protein sequence ID" value="ELP91544.1"/>
    <property type="molecule type" value="Genomic_DNA"/>
</dbReference>
<dbReference type="GeneID" id="14890526"/>
<dbReference type="Proteomes" id="UP000014680">
    <property type="component" value="Unassembled WGS sequence"/>
</dbReference>
<dbReference type="OrthoDB" id="300641at2759"/>
<dbReference type="AlphaFoldDB" id="L7FN20"/>
<evidence type="ECO:0000313" key="1">
    <source>
        <dbReference type="EMBL" id="ELP91544.1"/>
    </source>
</evidence>
<gene>
    <name evidence="1" type="ORF">EIN_066950</name>
</gene>
<accession>L7FN20</accession>
<reference evidence="1 2" key="1">
    <citation type="submission" date="2012-10" db="EMBL/GenBank/DDBJ databases">
        <authorList>
            <person name="Zafar N."/>
            <person name="Inman J."/>
            <person name="Hall N."/>
            <person name="Lorenzi H."/>
            <person name="Caler E."/>
        </authorList>
    </citation>
    <scope>NUCLEOTIDE SEQUENCE [LARGE SCALE GENOMIC DNA]</scope>
    <source>
        <strain evidence="1 2">IP1</strain>
    </source>
</reference>
<name>L7FN20_ENTIV</name>
<keyword evidence="2" id="KW-1185">Reference proteome</keyword>
<sequence length="114" mass="12545">MNSTYCLSCQTGFYLSNNVCYTNNNLIGICTQLLSTGGCVKCNDNYYRNGLDCFKCDISCSTCNTFLRCLTCNSTNYKTLTGDCKSQSSIIGCEINVTQYGCSRCKMGISKSLQ</sequence>
<evidence type="ECO:0000313" key="2">
    <source>
        <dbReference type="Proteomes" id="UP000014680"/>
    </source>
</evidence>
<dbReference type="RefSeq" id="XP_004258315.1">
    <property type="nucleotide sequence ID" value="XM_004258267.1"/>
</dbReference>
<dbReference type="PANTHER" id="PTHR45756">
    <property type="entry name" value="PALMITOYLTRANSFERASE"/>
    <property type="match status" value="1"/>
</dbReference>
<dbReference type="InterPro" id="IPR009030">
    <property type="entry name" value="Growth_fac_rcpt_cys_sf"/>
</dbReference>
<dbReference type="InterPro" id="IPR053215">
    <property type="entry name" value="TKL_Ser/Thr_kinase"/>
</dbReference>